<name>A0A026VZ65_OOCBI</name>
<keyword evidence="12" id="KW-0770">Synapse</keyword>
<keyword evidence="14 21" id="KW-0472">Membrane</keyword>
<dbReference type="AlphaFoldDB" id="A0A026VZ65"/>
<keyword evidence="9" id="KW-0709">Segmentation polarity protein</keyword>
<evidence type="ECO:0000256" key="10">
    <source>
        <dbReference type="ARBA" id="ARBA00022753"/>
    </source>
</evidence>
<evidence type="ECO:0000256" key="8">
    <source>
        <dbReference type="ARBA" id="ARBA00022692"/>
    </source>
</evidence>
<dbReference type="GO" id="GO:0007367">
    <property type="term" value="P:segment polarity determination"/>
    <property type="evidence" value="ECO:0007669"/>
    <property type="project" value="UniProtKB-KW"/>
</dbReference>
<dbReference type="STRING" id="2015173.A0A026VZ65"/>
<dbReference type="GO" id="GO:0017147">
    <property type="term" value="F:Wnt-protein binding"/>
    <property type="evidence" value="ECO:0007669"/>
    <property type="project" value="InterPro"/>
</dbReference>
<evidence type="ECO:0000256" key="2">
    <source>
        <dbReference type="ARBA" id="ARBA00004477"/>
    </source>
</evidence>
<sequence>MQGTIIENLSGKKLSVLVILLIIAQIVCFLIGGLIAPTPASSQNILSTPCRDERVNGSHDENKWFYSRGKGSCAPLDMDRYSLDNYHQAYQIVYTFQMPVPRNSMQLDYSRWQQNLIGVLQVDIAYHSEIEIAPRTKVTLDARLAYRNKGDPDDAWKPYAASVVERNLDCSIENQQEQYNYNCSVVPLFELGSLYHDYYLLNIRLPADTDKNQGLGHIVDLWLTAINQNGGFTKVWVSLKTVYFPVVLCVLAWYWRRVHMLSRSPALLEYMLLALGSALTFLNLPLEYLTLAYDMPFMLLLGDIRQGVFYATLLSFWLVFAGEHLMEGEQSNSIKCYWRHLSAVGTGCLSLFVFDMCERGVQLRNPFYSIWVTDLGTKLALSFIILAGISAGIYLLFLCYMIWKVFMNISAKRAVLPSMSSARRLHYEGVIYRFKFLMIATLLCASLTVVGFILGQVREIYRYIYQLEMTSAFFTGVYGMWNIYIIALLCLYAPSHKQWPIEPSENSVSEDIEFSPLPTDPNEMLSLTAFARKAAVE</sequence>
<evidence type="ECO:0000256" key="18">
    <source>
        <dbReference type="ARBA" id="ARBA00025880"/>
    </source>
</evidence>
<keyword evidence="8 21" id="KW-0812">Transmembrane</keyword>
<keyword evidence="11 21" id="KW-1133">Transmembrane helix</keyword>
<keyword evidence="10" id="KW-0967">Endosome</keyword>
<dbReference type="PANTHER" id="PTHR13449:SF2">
    <property type="entry name" value="PROTEIN WNTLESS HOMOLOG"/>
    <property type="match status" value="1"/>
</dbReference>
<comment type="function">
    <text evidence="17">A segment polarity gene required for wingless (wg)-dependent patterning processes, acting in both wg-sending cells and wg-target cells. In non-neuronal cells wls directs wg secretion. The wls traffic loop encompasses the Golgi, the cell surface, an endocytic compartment and a retrograde route leading back to the Golgi, and involves clathrin-mediated endocytosis and the retromer complex (a conserved protein complex consisting of Vps35 and Vps26). In neuronal cells (the larval motorneuron NMJ), the wg signal moves across the synapse via the release of wls-containing exosome-like vesicles. Postsynaptic wls is required for the trafficking of fz2 through the fz2-interacting protein Grip.</text>
</comment>
<feature type="transmembrane region" description="Helical" evidence="21">
    <location>
        <begin position="430"/>
        <end position="453"/>
    </location>
</feature>
<feature type="transmembrane region" description="Helical" evidence="21">
    <location>
        <begin position="473"/>
        <end position="493"/>
    </location>
</feature>
<evidence type="ECO:0000256" key="6">
    <source>
        <dbReference type="ARBA" id="ARBA00022473"/>
    </source>
</evidence>
<keyword evidence="13" id="KW-0333">Golgi apparatus</keyword>
<feature type="transmembrane region" description="Helical" evidence="21">
    <location>
        <begin position="306"/>
        <end position="325"/>
    </location>
</feature>
<dbReference type="GO" id="GO:0045211">
    <property type="term" value="C:postsynaptic membrane"/>
    <property type="evidence" value="ECO:0007669"/>
    <property type="project" value="UniProtKB-SubCell"/>
</dbReference>
<dbReference type="Pfam" id="PF21883">
    <property type="entry name" value="WLS_GOLD"/>
    <property type="match status" value="1"/>
</dbReference>
<dbReference type="InterPro" id="IPR053936">
    <property type="entry name" value="WLS_GOLD"/>
</dbReference>
<feature type="domain" description="Wntless-like transmembrane" evidence="22">
    <location>
        <begin position="229"/>
        <end position="496"/>
    </location>
</feature>
<evidence type="ECO:0000256" key="21">
    <source>
        <dbReference type="SAM" id="Phobius"/>
    </source>
</evidence>
<dbReference type="OMA" id="GQWKWDE"/>
<feature type="domain" description="Wntless GOLD" evidence="23">
    <location>
        <begin position="49"/>
        <end position="228"/>
    </location>
</feature>
<keyword evidence="16" id="KW-0966">Cell projection</keyword>
<comment type="similarity">
    <text evidence="4">Belongs to the wntless family.</text>
</comment>
<evidence type="ECO:0000256" key="14">
    <source>
        <dbReference type="ARBA" id="ARBA00023136"/>
    </source>
</evidence>
<evidence type="ECO:0000313" key="25">
    <source>
        <dbReference type="Proteomes" id="UP000053097"/>
    </source>
</evidence>
<dbReference type="InterPro" id="IPR009551">
    <property type="entry name" value="Wntless"/>
</dbReference>
<evidence type="ECO:0000256" key="19">
    <source>
        <dbReference type="ARBA" id="ARBA00034104"/>
    </source>
</evidence>
<dbReference type="InterPro" id="IPR047843">
    <property type="entry name" value="WLS-like_TM"/>
</dbReference>
<accession>A0A026VZ65</accession>
<keyword evidence="7" id="KW-0879">Wnt signaling pathway</keyword>
<feature type="transmembrane region" description="Helical" evidence="21">
    <location>
        <begin position="379"/>
        <end position="403"/>
    </location>
</feature>
<dbReference type="GO" id="GO:0061355">
    <property type="term" value="P:Wnt protein secretion"/>
    <property type="evidence" value="ECO:0007669"/>
    <property type="project" value="TreeGrafter"/>
</dbReference>
<feature type="transmembrane region" description="Helical" evidence="21">
    <location>
        <begin position="14"/>
        <end position="36"/>
    </location>
</feature>
<evidence type="ECO:0000256" key="13">
    <source>
        <dbReference type="ARBA" id="ARBA00023034"/>
    </source>
</evidence>
<dbReference type="PANTHER" id="PTHR13449">
    <property type="entry name" value="INTEGRAL MEMBRANE PROTEIN GPR177"/>
    <property type="match status" value="1"/>
</dbReference>
<dbReference type="OrthoDB" id="5804250at2759"/>
<evidence type="ECO:0000313" key="24">
    <source>
        <dbReference type="EMBL" id="EZA48129.1"/>
    </source>
</evidence>
<dbReference type="GO" id="GO:0042734">
    <property type="term" value="C:presynaptic membrane"/>
    <property type="evidence" value="ECO:0007669"/>
    <property type="project" value="UniProtKB-SubCell"/>
</dbReference>
<evidence type="ECO:0000256" key="1">
    <source>
        <dbReference type="ARBA" id="ARBA00004337"/>
    </source>
</evidence>
<feature type="transmembrane region" description="Helical" evidence="21">
    <location>
        <begin position="235"/>
        <end position="255"/>
    </location>
</feature>
<evidence type="ECO:0000256" key="7">
    <source>
        <dbReference type="ARBA" id="ARBA00022687"/>
    </source>
</evidence>
<evidence type="ECO:0000256" key="5">
    <source>
        <dbReference type="ARBA" id="ARBA00015887"/>
    </source>
</evidence>
<evidence type="ECO:0000256" key="16">
    <source>
        <dbReference type="ARBA" id="ARBA00023273"/>
    </source>
</evidence>
<evidence type="ECO:0000256" key="15">
    <source>
        <dbReference type="ARBA" id="ARBA00023257"/>
    </source>
</evidence>
<gene>
    <name evidence="24" type="ORF">X777_14311</name>
</gene>
<evidence type="ECO:0000256" key="4">
    <source>
        <dbReference type="ARBA" id="ARBA00008148"/>
    </source>
</evidence>
<protein>
    <recommendedName>
        <fullName evidence="5">Protein wntless</fullName>
    </recommendedName>
</protein>
<evidence type="ECO:0000256" key="11">
    <source>
        <dbReference type="ARBA" id="ARBA00022989"/>
    </source>
</evidence>
<evidence type="ECO:0000256" key="3">
    <source>
        <dbReference type="ARBA" id="ARBA00004653"/>
    </source>
</evidence>
<dbReference type="Pfam" id="PF06664">
    <property type="entry name" value="WLS-like_TM"/>
    <property type="match status" value="1"/>
</dbReference>
<dbReference type="GO" id="GO:0010008">
    <property type="term" value="C:endosome membrane"/>
    <property type="evidence" value="ECO:0007669"/>
    <property type="project" value="UniProtKB-SubCell"/>
</dbReference>
<keyword evidence="6" id="KW-0217">Developmental protein</keyword>
<evidence type="ECO:0000256" key="20">
    <source>
        <dbReference type="ARBA" id="ARBA00034107"/>
    </source>
</evidence>
<feature type="transmembrane region" description="Helical" evidence="21">
    <location>
        <begin position="267"/>
        <end position="286"/>
    </location>
</feature>
<dbReference type="Proteomes" id="UP000053097">
    <property type="component" value="Unassembled WGS sequence"/>
</dbReference>
<proteinExistence type="inferred from homology"/>
<evidence type="ECO:0000259" key="23">
    <source>
        <dbReference type="Pfam" id="PF21883"/>
    </source>
</evidence>
<evidence type="ECO:0000259" key="22">
    <source>
        <dbReference type="Pfam" id="PF06664"/>
    </source>
</evidence>
<dbReference type="GO" id="GO:0005789">
    <property type="term" value="C:endoplasmic reticulum membrane"/>
    <property type="evidence" value="ECO:0007669"/>
    <property type="project" value="UniProtKB-SubCell"/>
</dbReference>
<dbReference type="GO" id="GO:0000139">
    <property type="term" value="C:Golgi membrane"/>
    <property type="evidence" value="ECO:0007669"/>
    <property type="project" value="UniProtKB-SubCell"/>
</dbReference>
<evidence type="ECO:0000256" key="12">
    <source>
        <dbReference type="ARBA" id="ARBA00023018"/>
    </source>
</evidence>
<keyword evidence="25" id="KW-1185">Reference proteome</keyword>
<reference evidence="24 25" key="1">
    <citation type="journal article" date="2014" name="Curr. Biol.">
        <title>The genome of the clonal raider ant Cerapachys biroi.</title>
        <authorList>
            <person name="Oxley P.R."/>
            <person name="Ji L."/>
            <person name="Fetter-Pruneda I."/>
            <person name="McKenzie S.K."/>
            <person name="Li C."/>
            <person name="Hu H."/>
            <person name="Zhang G."/>
            <person name="Kronauer D.J."/>
        </authorList>
    </citation>
    <scope>NUCLEOTIDE SEQUENCE [LARGE SCALE GENOMIC DNA]</scope>
</reference>
<organism evidence="24 25">
    <name type="scientific">Ooceraea biroi</name>
    <name type="common">Clonal raider ant</name>
    <name type="synonym">Cerapachys biroi</name>
    <dbReference type="NCBI Taxonomy" id="2015173"/>
    <lineage>
        <taxon>Eukaryota</taxon>
        <taxon>Metazoa</taxon>
        <taxon>Ecdysozoa</taxon>
        <taxon>Arthropoda</taxon>
        <taxon>Hexapoda</taxon>
        <taxon>Insecta</taxon>
        <taxon>Pterygota</taxon>
        <taxon>Neoptera</taxon>
        <taxon>Endopterygota</taxon>
        <taxon>Hymenoptera</taxon>
        <taxon>Apocrita</taxon>
        <taxon>Aculeata</taxon>
        <taxon>Formicoidea</taxon>
        <taxon>Formicidae</taxon>
        <taxon>Dorylinae</taxon>
        <taxon>Ooceraea</taxon>
    </lineage>
</organism>
<comment type="subcellular location">
    <subcellularLocation>
        <location evidence="2">Endoplasmic reticulum membrane</location>
        <topology evidence="2">Multi-pass membrane protein</topology>
    </subcellularLocation>
    <subcellularLocation>
        <location evidence="1">Endosome membrane</location>
        <topology evidence="1">Multi-pass membrane protein</topology>
    </subcellularLocation>
    <subcellularLocation>
        <location evidence="3">Golgi apparatus membrane</location>
        <topology evidence="3">Multi-pass membrane protein</topology>
    </subcellularLocation>
    <subcellularLocation>
        <location evidence="19">Postsynaptic cell membrane</location>
        <topology evidence="19">Multi-pass membrane protein</topology>
    </subcellularLocation>
    <subcellularLocation>
        <location evidence="20">Presynaptic cell membrane</location>
        <topology evidence="20">Multi-pass membrane protein</topology>
    </subcellularLocation>
</comment>
<dbReference type="GO" id="GO:0016055">
    <property type="term" value="P:Wnt signaling pathway"/>
    <property type="evidence" value="ECO:0007669"/>
    <property type="project" value="UniProtKB-KW"/>
</dbReference>
<dbReference type="EMBL" id="KK107678">
    <property type="protein sequence ID" value="EZA48129.1"/>
    <property type="molecule type" value="Genomic_DNA"/>
</dbReference>
<evidence type="ECO:0000256" key="17">
    <source>
        <dbReference type="ARBA" id="ARBA00025339"/>
    </source>
</evidence>
<keyword evidence="15" id="KW-0628">Postsynaptic cell membrane</keyword>
<evidence type="ECO:0000256" key="9">
    <source>
        <dbReference type="ARBA" id="ARBA00022716"/>
    </source>
</evidence>
<dbReference type="GO" id="GO:0006886">
    <property type="term" value="P:intracellular protein transport"/>
    <property type="evidence" value="ECO:0007669"/>
    <property type="project" value="TreeGrafter"/>
</dbReference>
<comment type="subunit">
    <text evidence="18">Interacts with wg; in the Golgi. Interacts with Vps35, a component of the retromer complex; wls stability is regulated by Vps35.</text>
</comment>